<keyword evidence="2" id="KW-0472">Membrane</keyword>
<feature type="transmembrane region" description="Helical" evidence="2">
    <location>
        <begin position="65"/>
        <end position="91"/>
    </location>
</feature>
<feature type="transmembrane region" description="Helical" evidence="2">
    <location>
        <begin position="135"/>
        <end position="157"/>
    </location>
</feature>
<comment type="caution">
    <text evidence="3">The sequence shown here is derived from an EMBL/GenBank/DDBJ whole genome shotgun (WGS) entry which is preliminary data.</text>
</comment>
<keyword evidence="4" id="KW-1185">Reference proteome</keyword>
<dbReference type="EMBL" id="JAPEUY010000003">
    <property type="protein sequence ID" value="KAJ4374852.1"/>
    <property type="molecule type" value="Genomic_DNA"/>
</dbReference>
<feature type="transmembrane region" description="Helical" evidence="2">
    <location>
        <begin position="97"/>
        <end position="115"/>
    </location>
</feature>
<keyword evidence="2" id="KW-0812">Transmembrane</keyword>
<reference evidence="3" key="1">
    <citation type="submission" date="2022-10" db="EMBL/GenBank/DDBJ databases">
        <title>Tapping the CABI collections for fungal endophytes: first genome assemblies for Collariella, Neodidymelliopsis, Ascochyta clinopodiicola, Didymella pomorum, Didymosphaeria variabile, Neocosmospora piperis and Neocucurbitaria cava.</title>
        <authorList>
            <person name="Hill R."/>
        </authorList>
    </citation>
    <scope>NUCLEOTIDE SEQUENCE</scope>
    <source>
        <strain evidence="3">IMI 356814</strain>
    </source>
</reference>
<evidence type="ECO:0000313" key="4">
    <source>
        <dbReference type="Proteomes" id="UP001140560"/>
    </source>
</evidence>
<organism evidence="3 4">
    <name type="scientific">Neocucurbitaria cava</name>
    <dbReference type="NCBI Taxonomy" id="798079"/>
    <lineage>
        <taxon>Eukaryota</taxon>
        <taxon>Fungi</taxon>
        <taxon>Dikarya</taxon>
        <taxon>Ascomycota</taxon>
        <taxon>Pezizomycotina</taxon>
        <taxon>Dothideomycetes</taxon>
        <taxon>Pleosporomycetidae</taxon>
        <taxon>Pleosporales</taxon>
        <taxon>Pleosporineae</taxon>
        <taxon>Cucurbitariaceae</taxon>
        <taxon>Neocucurbitaria</taxon>
    </lineage>
</organism>
<feature type="transmembrane region" description="Helical" evidence="2">
    <location>
        <begin position="216"/>
        <end position="243"/>
    </location>
</feature>
<feature type="region of interest" description="Disordered" evidence="1">
    <location>
        <begin position="364"/>
        <end position="388"/>
    </location>
</feature>
<proteinExistence type="predicted"/>
<dbReference type="PANTHER" id="PTHR35179">
    <property type="entry name" value="PROTEIN CBG02620"/>
    <property type="match status" value="1"/>
</dbReference>
<evidence type="ECO:0000256" key="1">
    <source>
        <dbReference type="SAM" id="MobiDB-lite"/>
    </source>
</evidence>
<protein>
    <submittedName>
        <fullName evidence="3">Uncharacterized protein</fullName>
    </submittedName>
</protein>
<dbReference type="OrthoDB" id="3205825at2759"/>
<feature type="transmembrane region" description="Helical" evidence="2">
    <location>
        <begin position="31"/>
        <end position="53"/>
    </location>
</feature>
<evidence type="ECO:0000313" key="3">
    <source>
        <dbReference type="EMBL" id="KAJ4374852.1"/>
    </source>
</evidence>
<dbReference type="PANTHER" id="PTHR35179:SF1">
    <property type="entry name" value="INTEGRAL MEMBRANE PROTEIN"/>
    <property type="match status" value="1"/>
</dbReference>
<name>A0A9W8YGI8_9PLEO</name>
<accession>A0A9W8YGI8</accession>
<dbReference type="AlphaFoldDB" id="A0A9W8YGI8"/>
<keyword evidence="2" id="KW-1133">Transmembrane helix</keyword>
<sequence>MNVDITPHDYTAYGPFIHDNYVVPPVTRADLTIAGTLFSLANIFALLAAYIAIKQTKAARRPLRSHYLWMVWLEWAASVVINIECLLYLLRIIRPSFWFYMSILLNWSIQVQLLLQIIINRIRIILDRKERGRQLIIGTAILVTWINISVFCVWIPARLQINETWVRINAVWDRVEKVLYLTIDGFLNYYFIRVVKANLVTRGLEKYNRLVRFNQGIIFVSLSMDVMIIGAMSIQNSFVYAIFHPLAYLVKLNIELSMAHLIKTVAQGNPKKDNLTFKLTFGTSPNGFRMANNNIFAEPTPTRFSLLRGLSDRTVQSLSVPDNEILKTKEFVLRSSLQQGPEQHSPKHTADASIEQVDENHVNRMSFTPRPSGDSGSATVMARPGPSGEIWDEEAIVGLSPVLLRSRSPESKHASLTSY</sequence>
<evidence type="ECO:0000256" key="2">
    <source>
        <dbReference type="SAM" id="Phobius"/>
    </source>
</evidence>
<gene>
    <name evidence="3" type="ORF">N0V83_001930</name>
</gene>
<dbReference type="Proteomes" id="UP001140560">
    <property type="component" value="Unassembled WGS sequence"/>
</dbReference>